<sequence>MNFQVRKDAENSSILLNPALLWQRLLINIQTKPQANRFALFWIAIQVITAKGRGAQIYSKI</sequence>
<accession>A0A1F6BMT7</accession>
<dbReference type="Proteomes" id="UP000179324">
    <property type="component" value="Unassembled WGS sequence"/>
</dbReference>
<organism evidence="1 2">
    <name type="scientific">Candidatus Jorgensenbacteria bacterium GWC1_48_12</name>
    <dbReference type="NCBI Taxonomy" id="1798469"/>
    <lineage>
        <taxon>Bacteria</taxon>
        <taxon>Candidatus Joergenseniibacteriota</taxon>
    </lineage>
</organism>
<proteinExistence type="predicted"/>
<reference evidence="1 2" key="1">
    <citation type="journal article" date="2016" name="Nat. Commun.">
        <title>Thousands of microbial genomes shed light on interconnected biogeochemical processes in an aquifer system.</title>
        <authorList>
            <person name="Anantharaman K."/>
            <person name="Brown C.T."/>
            <person name="Hug L.A."/>
            <person name="Sharon I."/>
            <person name="Castelle C.J."/>
            <person name="Probst A.J."/>
            <person name="Thomas B.C."/>
            <person name="Singh A."/>
            <person name="Wilkins M.J."/>
            <person name="Karaoz U."/>
            <person name="Brodie E.L."/>
            <person name="Williams K.H."/>
            <person name="Hubbard S.S."/>
            <person name="Banfield J.F."/>
        </authorList>
    </citation>
    <scope>NUCLEOTIDE SEQUENCE [LARGE SCALE GENOMIC DNA]</scope>
</reference>
<comment type="caution">
    <text evidence="1">The sequence shown here is derived from an EMBL/GenBank/DDBJ whole genome shotgun (WGS) entry which is preliminary data.</text>
</comment>
<evidence type="ECO:0000313" key="2">
    <source>
        <dbReference type="Proteomes" id="UP000179324"/>
    </source>
</evidence>
<protein>
    <submittedName>
        <fullName evidence="1">Uncharacterized protein</fullName>
    </submittedName>
</protein>
<dbReference type="AlphaFoldDB" id="A0A1F6BMT7"/>
<gene>
    <name evidence="1" type="ORF">A2127_02490</name>
</gene>
<name>A0A1F6BMT7_9BACT</name>
<evidence type="ECO:0000313" key="1">
    <source>
        <dbReference type="EMBL" id="OGG38082.1"/>
    </source>
</evidence>
<dbReference type="EMBL" id="MFKI01000028">
    <property type="protein sequence ID" value="OGG38082.1"/>
    <property type="molecule type" value="Genomic_DNA"/>
</dbReference>